<dbReference type="AlphaFoldDB" id="E3QFB0"/>
<gene>
    <name evidence="1" type="ORF">GLRG_04692</name>
</gene>
<proteinExistence type="predicted"/>
<dbReference type="Proteomes" id="UP000008782">
    <property type="component" value="Unassembled WGS sequence"/>
</dbReference>
<reference evidence="2" key="1">
    <citation type="journal article" date="2012" name="Nat. Genet.">
        <title>Lifestyle transitions in plant pathogenic Colletotrichum fungi deciphered by genome and transcriptome analyses.</title>
        <authorList>
            <person name="O'Connell R.J."/>
            <person name="Thon M.R."/>
            <person name="Hacquard S."/>
            <person name="Amyotte S.G."/>
            <person name="Kleemann J."/>
            <person name="Torres M.F."/>
            <person name="Damm U."/>
            <person name="Buiate E.A."/>
            <person name="Epstein L."/>
            <person name="Alkan N."/>
            <person name="Altmueller J."/>
            <person name="Alvarado-Balderrama L."/>
            <person name="Bauser C.A."/>
            <person name="Becker C."/>
            <person name="Birren B.W."/>
            <person name="Chen Z."/>
            <person name="Choi J."/>
            <person name="Crouch J.A."/>
            <person name="Duvick J.P."/>
            <person name="Farman M.A."/>
            <person name="Gan P."/>
            <person name="Heiman D."/>
            <person name="Henrissat B."/>
            <person name="Howard R.J."/>
            <person name="Kabbage M."/>
            <person name="Koch C."/>
            <person name="Kracher B."/>
            <person name="Kubo Y."/>
            <person name="Law A.D."/>
            <person name="Lebrun M.-H."/>
            <person name="Lee Y.-H."/>
            <person name="Miyara I."/>
            <person name="Moore N."/>
            <person name="Neumann U."/>
            <person name="Nordstroem K."/>
            <person name="Panaccione D.G."/>
            <person name="Panstruga R."/>
            <person name="Place M."/>
            <person name="Proctor R.H."/>
            <person name="Prusky D."/>
            <person name="Rech G."/>
            <person name="Reinhardt R."/>
            <person name="Rollins J.A."/>
            <person name="Rounsley S."/>
            <person name="Schardl C.L."/>
            <person name="Schwartz D.C."/>
            <person name="Shenoy N."/>
            <person name="Shirasu K."/>
            <person name="Sikhakolli U.R."/>
            <person name="Stueber K."/>
            <person name="Sukno S.A."/>
            <person name="Sweigard J.A."/>
            <person name="Takano Y."/>
            <person name="Takahara H."/>
            <person name="Trail F."/>
            <person name="van der Does H.C."/>
            <person name="Voll L.M."/>
            <person name="Will I."/>
            <person name="Young S."/>
            <person name="Zeng Q."/>
            <person name="Zhang J."/>
            <person name="Zhou S."/>
            <person name="Dickman M.B."/>
            <person name="Schulze-Lefert P."/>
            <person name="Ver Loren van Themaat E."/>
            <person name="Ma L.-J."/>
            <person name="Vaillancourt L.J."/>
        </authorList>
    </citation>
    <scope>NUCLEOTIDE SEQUENCE [LARGE SCALE GENOMIC DNA]</scope>
    <source>
        <strain evidence="2">M1.001 / M2 / FGSC 10212</strain>
    </source>
</reference>
<keyword evidence="2" id="KW-1185">Reference proteome</keyword>
<evidence type="ECO:0000313" key="1">
    <source>
        <dbReference type="EMBL" id="EFQ29548.1"/>
    </source>
</evidence>
<dbReference type="EMBL" id="GG697345">
    <property type="protein sequence ID" value="EFQ29548.1"/>
    <property type="molecule type" value="Genomic_DNA"/>
</dbReference>
<dbReference type="HOGENOM" id="CLU_2739863_0_0_1"/>
<name>E3QFB0_COLGM</name>
<dbReference type="VEuPathDB" id="FungiDB:GLRG_04692"/>
<evidence type="ECO:0000313" key="2">
    <source>
        <dbReference type="Proteomes" id="UP000008782"/>
    </source>
</evidence>
<dbReference type="GeneID" id="24410057"/>
<dbReference type="RefSeq" id="XP_008093568.1">
    <property type="nucleotide sequence ID" value="XM_008095377.1"/>
</dbReference>
<protein>
    <submittedName>
        <fullName evidence="1">Uncharacterized protein</fullName>
    </submittedName>
</protein>
<sequence>MTKPVKNYVSKTRLFVILFYRFLQAFLETVQNRTFMEHVFEVWPKPTVIRALFVDCVPCQWSREIRQGDHS</sequence>
<accession>E3QFB0</accession>
<organism evidence="2">
    <name type="scientific">Colletotrichum graminicola (strain M1.001 / M2 / FGSC 10212)</name>
    <name type="common">Maize anthracnose fungus</name>
    <name type="synonym">Glomerella graminicola</name>
    <dbReference type="NCBI Taxonomy" id="645133"/>
    <lineage>
        <taxon>Eukaryota</taxon>
        <taxon>Fungi</taxon>
        <taxon>Dikarya</taxon>
        <taxon>Ascomycota</taxon>
        <taxon>Pezizomycotina</taxon>
        <taxon>Sordariomycetes</taxon>
        <taxon>Hypocreomycetidae</taxon>
        <taxon>Glomerellales</taxon>
        <taxon>Glomerellaceae</taxon>
        <taxon>Colletotrichum</taxon>
        <taxon>Colletotrichum graminicola species complex</taxon>
    </lineage>
</organism>